<dbReference type="EMBL" id="FZPD01000002">
    <property type="protein sequence ID" value="SNS76229.1"/>
    <property type="molecule type" value="Genomic_DNA"/>
</dbReference>
<dbReference type="PROSITE" id="PS51257">
    <property type="entry name" value="PROKAR_LIPOPROTEIN"/>
    <property type="match status" value="1"/>
</dbReference>
<proteinExistence type="predicted"/>
<keyword evidence="2" id="KW-1185">Reference proteome</keyword>
<sequence>MKLTLKVSIFALIIVTACETKNQESKPTTNKPIELVETPKTFDYQPQSPINGELNAVIELGSLGLNYFIIDIDRKGRWILKGQKFGRSNIIYGADTSNEIIGNIMRFKEEIIGLGVDESKIFLVASSSVVENNNINLIEAISNVGIPLKTVSPEEEAKYAMIATIPREFVDESFLVDIGSGKTKISWVNDADTSTIEIYGSKYFLDDVQDTTVFREVRNALLKVPEENRNLCFMLGGIVYEFSKAEVSNTNRRYHVMSNPDEYPTYNEKFKAGRVIYNALYLPSTYSYIFDSYSNFSIGYLVSQKK</sequence>
<name>A0A239H489_EKHLU</name>
<reference evidence="1 2" key="1">
    <citation type="submission" date="2017-06" db="EMBL/GenBank/DDBJ databases">
        <authorList>
            <person name="Kim H.J."/>
            <person name="Triplett B.A."/>
        </authorList>
    </citation>
    <scope>NUCLEOTIDE SEQUENCE [LARGE SCALE GENOMIC DNA]</scope>
    <source>
        <strain evidence="1 2">DSM 19307</strain>
    </source>
</reference>
<dbReference type="AlphaFoldDB" id="A0A239H489"/>
<protein>
    <submittedName>
        <fullName evidence="1">Ppx/GppA phosphatase family protein</fullName>
    </submittedName>
</protein>
<evidence type="ECO:0000313" key="1">
    <source>
        <dbReference type="EMBL" id="SNS76229.1"/>
    </source>
</evidence>
<dbReference type="Proteomes" id="UP000198393">
    <property type="component" value="Unassembled WGS sequence"/>
</dbReference>
<dbReference type="OrthoDB" id="869058at2"/>
<gene>
    <name evidence="1" type="ORF">SAMN05421640_1137</name>
</gene>
<evidence type="ECO:0000313" key="2">
    <source>
        <dbReference type="Proteomes" id="UP000198393"/>
    </source>
</evidence>
<organism evidence="1 2">
    <name type="scientific">Ekhidna lutea</name>
    <dbReference type="NCBI Taxonomy" id="447679"/>
    <lineage>
        <taxon>Bacteria</taxon>
        <taxon>Pseudomonadati</taxon>
        <taxon>Bacteroidota</taxon>
        <taxon>Cytophagia</taxon>
        <taxon>Cytophagales</taxon>
        <taxon>Reichenbachiellaceae</taxon>
        <taxon>Ekhidna</taxon>
    </lineage>
</organism>
<dbReference type="RefSeq" id="WP_089355898.1">
    <property type="nucleotide sequence ID" value="NZ_FZPD01000002.1"/>
</dbReference>
<accession>A0A239H489</accession>